<name>A0A1Y0B4K6_9LAMI</name>
<keyword evidence="1" id="KW-0496">Mitochondrion</keyword>
<evidence type="ECO:0000313" key="1">
    <source>
        <dbReference type="EMBL" id="ART32323.1"/>
    </source>
</evidence>
<proteinExistence type="predicted"/>
<gene>
    <name evidence="1" type="ORF">AEK19_MT2176</name>
</gene>
<dbReference type="AlphaFoldDB" id="A0A1Y0B4K6"/>
<dbReference type="EMBL" id="KY774314">
    <property type="protein sequence ID" value="ART32323.1"/>
    <property type="molecule type" value="Genomic_DNA"/>
</dbReference>
<geneLocation type="mitochondrion" evidence="1"/>
<sequence length="70" mass="8489">MLTRFRGISVSRKTSIESRYRTFWRRLEPRFFFRRPTRPGVSQSRFALKRGRSLYQYETTSVDTSCSYHS</sequence>
<reference evidence="1" key="1">
    <citation type="submission" date="2017-03" db="EMBL/GenBank/DDBJ databases">
        <title>The mitochondrial genome of the carnivorous plant Utricularia reniformis (Lentibulariaceae): structure, comparative analysis and evolutionary landmarks.</title>
        <authorList>
            <person name="Silva S.R."/>
            <person name="Alvarenga D.O."/>
            <person name="Michael T.P."/>
            <person name="Miranda V.F.O."/>
            <person name="Varani A.M."/>
        </authorList>
    </citation>
    <scope>NUCLEOTIDE SEQUENCE</scope>
</reference>
<protein>
    <submittedName>
        <fullName evidence="1">Uncharacterized protein</fullName>
    </submittedName>
</protein>
<organism evidence="1">
    <name type="scientific">Utricularia reniformis</name>
    <dbReference type="NCBI Taxonomy" id="192314"/>
    <lineage>
        <taxon>Eukaryota</taxon>
        <taxon>Viridiplantae</taxon>
        <taxon>Streptophyta</taxon>
        <taxon>Embryophyta</taxon>
        <taxon>Tracheophyta</taxon>
        <taxon>Spermatophyta</taxon>
        <taxon>Magnoliopsida</taxon>
        <taxon>eudicotyledons</taxon>
        <taxon>Gunneridae</taxon>
        <taxon>Pentapetalae</taxon>
        <taxon>asterids</taxon>
        <taxon>lamiids</taxon>
        <taxon>Lamiales</taxon>
        <taxon>Lentibulariaceae</taxon>
        <taxon>Utricularia</taxon>
    </lineage>
</organism>
<accession>A0A1Y0B4K6</accession>